<reference evidence="11" key="3">
    <citation type="submission" date="2015-06" db="UniProtKB">
        <authorList>
            <consortium name="EnsemblMetazoa"/>
        </authorList>
    </citation>
    <scope>IDENTIFICATION</scope>
</reference>
<proteinExistence type="predicted"/>
<keyword evidence="8" id="KW-0479">Metal-binding</keyword>
<evidence type="ECO:0000313" key="12">
    <source>
        <dbReference type="Proteomes" id="UP000015101"/>
    </source>
</evidence>
<dbReference type="RefSeq" id="XP_009009678.1">
    <property type="nucleotide sequence ID" value="XM_009011430.1"/>
</dbReference>
<dbReference type="Gene3D" id="2.30.30.140">
    <property type="match status" value="1"/>
</dbReference>
<dbReference type="GO" id="GO:0042078">
    <property type="term" value="P:germ-line stem cell division"/>
    <property type="evidence" value="ECO:0000318"/>
    <property type="project" value="GO_Central"/>
</dbReference>
<dbReference type="EMBL" id="AMQM01000275">
    <property type="status" value="NOT_ANNOTATED_CDS"/>
    <property type="molecule type" value="Genomic_DNA"/>
</dbReference>
<evidence type="ECO:0000256" key="2">
    <source>
        <dbReference type="ARBA" id="ARBA00022737"/>
    </source>
</evidence>
<dbReference type="EMBL" id="KB095811">
    <property type="protein sequence ID" value="ESO12958.1"/>
    <property type="molecule type" value="Genomic_DNA"/>
</dbReference>
<sequence>MESLIEIVNRLYPVVGNAIILYNKVPYMNFCIKMILNPGTYDYRLSSRESSISSISYEIAKLDFDRSINHKFEIKEVCGIALAKKDVPYYRVKIVEFVNKKSEQCKFLDVCSADVEVSLKKLIKLSKDLRKHPAEIQTLSLSCIQPCSLQLTGDVGVRYGPSDLYDISAVYYVEDLLNNNKIWKVIFTGLGGDQYNLDDINPSLLFYADAPTTPPNAVNNISNSSNINDNCSSSHVVWTCLNRDFVQKNYAFLKSDIPSKCRKYFGLEDLTSINCTSTVKPFRSSNPLSSIYRNDDTISITEPPLKVDATLNASIFSGRGRGAILKDLLERRRLMKSANLRISNDESGAKHQNSLQPNENVNIVNDIEATHGNNLQNNDLVAINATDKLNDEDEAVATTTNTRYMSADENLSASSKHASSTPAIANGFDTTANKINKVIKKVDETTSTKTIVIKTPLNEVTIHECSPATTLFNNDSAGDGNNDNVSFGRGRGLFKLKSNLSRRMYNIKYDDEVWAATDDIWIDSPIKTFAEVDLKNSKYYNIIKMDKNLKSMTQPTALQSCMWSAILKLFDVFGVGPQVPRHLPDCIDQVDVISGKTPIVIIICPSSDVVAKVSNQLHSLLANQKHLPNYSRNINFYYLTRSGGDILVTTPVTLLRVFDLGLVSFQNACHLVLEEADVLTNLFAKQMDRIIDSYNLVLNSRRCRSSLPHQILTYAQHWTPQVEQFVFRYMKLPVVAIASKMEAVYAGQVEMYLDKFFKRERLAIGICTTTSSDCEIAEVFNQWKAINIPKSSVEDEAFLNGESDGNNDDVGSCKSDFKIEDNEDFSSFVLVLSDDVMKMMLDVRLSDATMVIHFDYPDQQSIFADRLWCTREHFQKISDRFKYQKMKALENPEEQKMEIPSLRRPKSILMVSKEECESGFIKNLYKVLKRSGCTNIPSFMHLSVKLLESEQGRINKMPLCDYFKSFGECFNQSYCKQRHVINKSADIDKDREYHIDIPTSVVVKMLITNIKNPFIYHAHILEWVDPVKQQPIKHSQAKILALQLAEYFGCHSNCVKVDPNNVKLNVLLAYMDADEVFLRVQVIRVSPNSEDYLPTEAVVSCVDYGRLLHVKVDKLLVLPDQFQRAVEICLCRLKPVDQDTTWNSRKKNEILFVSQN</sequence>
<evidence type="ECO:0000259" key="9">
    <source>
        <dbReference type="PROSITE" id="PS50103"/>
    </source>
</evidence>
<evidence type="ECO:0000256" key="1">
    <source>
        <dbReference type="ARBA" id="ARBA00012552"/>
    </source>
</evidence>
<keyword evidence="12" id="KW-1185">Reference proteome</keyword>
<dbReference type="PANTHER" id="PTHR22655">
    <property type="entry name" value="ATP-DEPENDENT RNA HELICASE TDRD12-RELATED"/>
    <property type="match status" value="1"/>
</dbReference>
<dbReference type="PROSITE" id="PS50103">
    <property type="entry name" value="ZF_C3H1"/>
    <property type="match status" value="1"/>
</dbReference>
<dbReference type="CDD" id="cd20435">
    <property type="entry name" value="Tudor_TDRD12_rpt2"/>
    <property type="match status" value="1"/>
</dbReference>
<dbReference type="InParanoid" id="T1EP55"/>
<evidence type="ECO:0000256" key="4">
    <source>
        <dbReference type="ARBA" id="ARBA00022801"/>
    </source>
</evidence>
<organism evidence="11 12">
    <name type="scientific">Helobdella robusta</name>
    <name type="common">Californian leech</name>
    <dbReference type="NCBI Taxonomy" id="6412"/>
    <lineage>
        <taxon>Eukaryota</taxon>
        <taxon>Metazoa</taxon>
        <taxon>Spiralia</taxon>
        <taxon>Lophotrochozoa</taxon>
        <taxon>Annelida</taxon>
        <taxon>Clitellata</taxon>
        <taxon>Hirudinea</taxon>
        <taxon>Rhynchobdellida</taxon>
        <taxon>Glossiphoniidae</taxon>
        <taxon>Helobdella</taxon>
    </lineage>
</organism>
<evidence type="ECO:0000313" key="11">
    <source>
        <dbReference type="EnsemblMetazoa" id="HelroP159552"/>
    </source>
</evidence>
<evidence type="ECO:0000313" key="10">
    <source>
        <dbReference type="EMBL" id="ESO12958.1"/>
    </source>
</evidence>
<dbReference type="KEGG" id="hro:HELRODRAFT_159552"/>
<dbReference type="HOGENOM" id="CLU_275864_0_0_1"/>
<reference evidence="10 12" key="2">
    <citation type="journal article" date="2013" name="Nature">
        <title>Insights into bilaterian evolution from three spiralian genomes.</title>
        <authorList>
            <person name="Simakov O."/>
            <person name="Marletaz F."/>
            <person name="Cho S.J."/>
            <person name="Edsinger-Gonzales E."/>
            <person name="Havlak P."/>
            <person name="Hellsten U."/>
            <person name="Kuo D.H."/>
            <person name="Larsson T."/>
            <person name="Lv J."/>
            <person name="Arendt D."/>
            <person name="Savage R."/>
            <person name="Osoegawa K."/>
            <person name="de Jong P."/>
            <person name="Grimwood J."/>
            <person name="Chapman J.A."/>
            <person name="Shapiro H."/>
            <person name="Aerts A."/>
            <person name="Otillar R.P."/>
            <person name="Terry A.Y."/>
            <person name="Boore J.L."/>
            <person name="Grigoriev I.V."/>
            <person name="Lindberg D.R."/>
            <person name="Seaver E.C."/>
            <person name="Weisblat D.A."/>
            <person name="Putnam N.H."/>
            <person name="Rokhsar D.S."/>
        </authorList>
    </citation>
    <scope>NUCLEOTIDE SEQUENCE</scope>
</reference>
<dbReference type="Proteomes" id="UP000015101">
    <property type="component" value="Unassembled WGS sequence"/>
</dbReference>
<evidence type="ECO:0000256" key="3">
    <source>
        <dbReference type="ARBA" id="ARBA00022741"/>
    </source>
</evidence>
<feature type="zinc finger region" description="C3H1-type" evidence="8">
    <location>
        <begin position="954"/>
        <end position="982"/>
    </location>
</feature>
<dbReference type="GO" id="GO:0016787">
    <property type="term" value="F:hydrolase activity"/>
    <property type="evidence" value="ECO:0007669"/>
    <property type="project" value="UniProtKB-KW"/>
</dbReference>
<dbReference type="STRING" id="6412.T1EP55"/>
<dbReference type="GeneID" id="20198355"/>
<dbReference type="EnsemblMetazoa" id="HelroT159552">
    <property type="protein sequence ID" value="HelroP159552"/>
    <property type="gene ID" value="HelroG159552"/>
</dbReference>
<evidence type="ECO:0000256" key="8">
    <source>
        <dbReference type="PROSITE-ProRule" id="PRU00723"/>
    </source>
</evidence>
<dbReference type="SUPFAM" id="SSF63748">
    <property type="entry name" value="Tudor/PWWP/MBT"/>
    <property type="match status" value="1"/>
</dbReference>
<dbReference type="CTD" id="20198355"/>
<feature type="domain" description="C3H1-type" evidence="9">
    <location>
        <begin position="954"/>
        <end position="982"/>
    </location>
</feature>
<keyword evidence="5" id="KW-0347">Helicase</keyword>
<keyword evidence="2" id="KW-0677">Repeat</keyword>
<dbReference type="InterPro" id="IPR000571">
    <property type="entry name" value="Znf_CCCH"/>
</dbReference>
<reference evidence="12" key="1">
    <citation type="submission" date="2012-12" db="EMBL/GenBank/DDBJ databases">
        <authorList>
            <person name="Hellsten U."/>
            <person name="Grimwood J."/>
            <person name="Chapman J.A."/>
            <person name="Shapiro H."/>
            <person name="Aerts A."/>
            <person name="Otillar R.P."/>
            <person name="Terry A.Y."/>
            <person name="Boore J.L."/>
            <person name="Simakov O."/>
            <person name="Marletaz F."/>
            <person name="Cho S.-J."/>
            <person name="Edsinger-Gonzales E."/>
            <person name="Havlak P."/>
            <person name="Kuo D.-H."/>
            <person name="Larsson T."/>
            <person name="Lv J."/>
            <person name="Arendt D."/>
            <person name="Savage R."/>
            <person name="Osoegawa K."/>
            <person name="de Jong P."/>
            <person name="Lindberg D.R."/>
            <person name="Seaver E.C."/>
            <person name="Weisblat D.A."/>
            <person name="Putnam N.H."/>
            <person name="Grigoriev I.V."/>
            <person name="Rokhsar D.S."/>
        </authorList>
    </citation>
    <scope>NUCLEOTIDE SEQUENCE</scope>
</reference>
<gene>
    <name evidence="11" type="primary">20198355</name>
    <name evidence="10" type="ORF">HELRODRAFT_159552</name>
</gene>
<evidence type="ECO:0000256" key="7">
    <source>
        <dbReference type="ARBA" id="ARBA00047984"/>
    </source>
</evidence>
<dbReference type="InterPro" id="IPR027417">
    <property type="entry name" value="P-loop_NTPase"/>
</dbReference>
<dbReference type="GO" id="GO:0003724">
    <property type="term" value="F:RNA helicase activity"/>
    <property type="evidence" value="ECO:0007669"/>
    <property type="project" value="UniProtKB-EC"/>
</dbReference>
<dbReference type="AlphaFoldDB" id="T1EP55"/>
<dbReference type="OrthoDB" id="249932at2759"/>
<keyword evidence="6" id="KW-0067">ATP-binding</keyword>
<evidence type="ECO:0000256" key="6">
    <source>
        <dbReference type="ARBA" id="ARBA00022840"/>
    </source>
</evidence>
<dbReference type="GO" id="GO:0005524">
    <property type="term" value="F:ATP binding"/>
    <property type="evidence" value="ECO:0007669"/>
    <property type="project" value="UniProtKB-KW"/>
</dbReference>
<protein>
    <recommendedName>
        <fullName evidence="1">RNA helicase</fullName>
        <ecNumber evidence="1">3.6.4.13</ecNumber>
    </recommendedName>
</protein>
<comment type="catalytic activity">
    <reaction evidence="7">
        <text>ATP + H2O = ADP + phosphate + H(+)</text>
        <dbReference type="Rhea" id="RHEA:13065"/>
        <dbReference type="ChEBI" id="CHEBI:15377"/>
        <dbReference type="ChEBI" id="CHEBI:15378"/>
        <dbReference type="ChEBI" id="CHEBI:30616"/>
        <dbReference type="ChEBI" id="CHEBI:43474"/>
        <dbReference type="ChEBI" id="CHEBI:456216"/>
        <dbReference type="EC" id="3.6.4.13"/>
    </reaction>
</comment>
<keyword evidence="4" id="KW-0378">Hydrolase</keyword>
<name>T1EP55_HELRO</name>
<dbReference type="EC" id="3.6.4.13" evidence="1"/>
<keyword evidence="3" id="KW-0547">Nucleotide-binding</keyword>
<dbReference type="EMBL" id="AMQM01000274">
    <property type="status" value="NOT_ANNOTATED_CDS"/>
    <property type="molecule type" value="Genomic_DNA"/>
</dbReference>
<dbReference type="Gene3D" id="3.40.50.300">
    <property type="entry name" value="P-loop containing nucleotide triphosphate hydrolases"/>
    <property type="match status" value="1"/>
</dbReference>
<evidence type="ECO:0000256" key="5">
    <source>
        <dbReference type="ARBA" id="ARBA00022806"/>
    </source>
</evidence>
<accession>T1EP55</accession>
<dbReference type="GO" id="GO:0008270">
    <property type="term" value="F:zinc ion binding"/>
    <property type="evidence" value="ECO:0007669"/>
    <property type="project" value="UniProtKB-KW"/>
</dbReference>
<keyword evidence="8" id="KW-0863">Zinc-finger</keyword>
<dbReference type="PANTHER" id="PTHR22655:SF2">
    <property type="entry name" value="ATP-DEPENDENT RNA HELICASE TDRD12-RELATED"/>
    <property type="match status" value="1"/>
</dbReference>
<dbReference type="SUPFAM" id="SSF52540">
    <property type="entry name" value="P-loop containing nucleoside triphosphate hydrolases"/>
    <property type="match status" value="1"/>
</dbReference>
<keyword evidence="8" id="KW-0862">Zinc</keyword>
<dbReference type="eggNOG" id="KOG0331">
    <property type="taxonomic scope" value="Eukaryota"/>
</dbReference>